<dbReference type="Pfam" id="PF12656">
    <property type="entry name" value="G-patch_2"/>
    <property type="match status" value="1"/>
</dbReference>
<evidence type="ECO:0000256" key="1">
    <source>
        <dbReference type="ARBA" id="ARBA00004123"/>
    </source>
</evidence>
<dbReference type="GO" id="GO:0003676">
    <property type="term" value="F:nucleic acid binding"/>
    <property type="evidence" value="ECO:0007669"/>
    <property type="project" value="InterPro"/>
</dbReference>
<dbReference type="EMBL" id="KQ246370">
    <property type="protein sequence ID" value="KNC72883.1"/>
    <property type="molecule type" value="Genomic_DNA"/>
</dbReference>
<protein>
    <recommendedName>
        <fullName evidence="3">G-patch domain-containing protein</fullName>
    </recommendedName>
</protein>
<dbReference type="RefSeq" id="XP_014146785.1">
    <property type="nucleotide sequence ID" value="XM_014291310.1"/>
</dbReference>
<name>A0A0L0F9U0_9EUKA</name>
<proteinExistence type="predicted"/>
<keyword evidence="2" id="KW-0539">Nucleus</keyword>
<dbReference type="GO" id="GO:0005634">
    <property type="term" value="C:nucleus"/>
    <property type="evidence" value="ECO:0007669"/>
    <property type="project" value="UniProtKB-SubCell"/>
</dbReference>
<dbReference type="STRING" id="667725.A0A0L0F9U0"/>
<dbReference type="OrthoDB" id="5577072at2759"/>
<dbReference type="Proteomes" id="UP000054560">
    <property type="component" value="Unassembled WGS sequence"/>
</dbReference>
<comment type="subcellular location">
    <subcellularLocation>
        <location evidence="1">Nucleus</location>
    </subcellularLocation>
</comment>
<dbReference type="PROSITE" id="PS50174">
    <property type="entry name" value="G_PATCH"/>
    <property type="match status" value="1"/>
</dbReference>
<dbReference type="InterPro" id="IPR000467">
    <property type="entry name" value="G_patch_dom"/>
</dbReference>
<accession>A0A0L0F9U0</accession>
<evidence type="ECO:0000256" key="2">
    <source>
        <dbReference type="ARBA" id="ARBA00023242"/>
    </source>
</evidence>
<keyword evidence="5" id="KW-1185">Reference proteome</keyword>
<dbReference type="AlphaFoldDB" id="A0A0L0F9U0"/>
<gene>
    <name evidence="4" type="ORF">SARC_14556</name>
</gene>
<evidence type="ECO:0000259" key="3">
    <source>
        <dbReference type="PROSITE" id="PS50174"/>
    </source>
</evidence>
<dbReference type="InterPro" id="IPR026822">
    <property type="entry name" value="Spp2/MOS2_G-patch"/>
</dbReference>
<sequence length="112" mass="12032">MFGHAIVGMGWQEGKAVGKTSTSGLVEPIMYVPKFGRGGLGASITIDLPTDPKGRKRILKPGQKRDEKKQLVAAAEADGRVRHYTKVGEALVEKKQLVYEVCAVIPLCVGQA</sequence>
<dbReference type="GeneID" id="25915060"/>
<evidence type="ECO:0000313" key="4">
    <source>
        <dbReference type="EMBL" id="KNC72883.1"/>
    </source>
</evidence>
<organism evidence="4 5">
    <name type="scientific">Sphaeroforma arctica JP610</name>
    <dbReference type="NCBI Taxonomy" id="667725"/>
    <lineage>
        <taxon>Eukaryota</taxon>
        <taxon>Ichthyosporea</taxon>
        <taxon>Ichthyophonida</taxon>
        <taxon>Sphaeroforma</taxon>
    </lineage>
</organism>
<reference evidence="4 5" key="1">
    <citation type="submission" date="2011-02" db="EMBL/GenBank/DDBJ databases">
        <title>The Genome Sequence of Sphaeroforma arctica JP610.</title>
        <authorList>
            <consortium name="The Broad Institute Genome Sequencing Platform"/>
            <person name="Russ C."/>
            <person name="Cuomo C."/>
            <person name="Young S.K."/>
            <person name="Zeng Q."/>
            <person name="Gargeya S."/>
            <person name="Alvarado L."/>
            <person name="Berlin A."/>
            <person name="Chapman S.B."/>
            <person name="Chen Z."/>
            <person name="Freedman E."/>
            <person name="Gellesch M."/>
            <person name="Goldberg J."/>
            <person name="Griggs A."/>
            <person name="Gujja S."/>
            <person name="Heilman E."/>
            <person name="Heiman D."/>
            <person name="Howarth C."/>
            <person name="Mehta T."/>
            <person name="Neiman D."/>
            <person name="Pearson M."/>
            <person name="Roberts A."/>
            <person name="Saif S."/>
            <person name="Shea T."/>
            <person name="Shenoy N."/>
            <person name="Sisk P."/>
            <person name="Stolte C."/>
            <person name="Sykes S."/>
            <person name="White J."/>
            <person name="Yandava C."/>
            <person name="Burger G."/>
            <person name="Gray M.W."/>
            <person name="Holland P.W.H."/>
            <person name="King N."/>
            <person name="Lang F.B.F."/>
            <person name="Roger A.J."/>
            <person name="Ruiz-Trillo I."/>
            <person name="Haas B."/>
            <person name="Nusbaum C."/>
            <person name="Birren B."/>
        </authorList>
    </citation>
    <scope>NUCLEOTIDE SEQUENCE [LARGE SCALE GENOMIC DNA]</scope>
    <source>
        <strain evidence="4 5">JP610</strain>
    </source>
</reference>
<evidence type="ECO:0000313" key="5">
    <source>
        <dbReference type="Proteomes" id="UP000054560"/>
    </source>
</evidence>
<feature type="domain" description="G-patch" evidence="3">
    <location>
        <begin position="1"/>
        <end position="45"/>
    </location>
</feature>